<keyword evidence="4" id="KW-0547">Nucleotide-binding</keyword>
<dbReference type="PANTHER" id="PTHR24421:SF60">
    <property type="entry name" value="SENSOR HISTIDINE KINASE COMP"/>
    <property type="match status" value="1"/>
</dbReference>
<dbReference type="PANTHER" id="PTHR24421">
    <property type="entry name" value="NITRATE/NITRITE SENSOR PROTEIN NARX-RELATED"/>
    <property type="match status" value="1"/>
</dbReference>
<evidence type="ECO:0000313" key="9">
    <source>
        <dbReference type="EMBL" id="TFE84598.1"/>
    </source>
</evidence>
<evidence type="ECO:0000256" key="4">
    <source>
        <dbReference type="ARBA" id="ARBA00022741"/>
    </source>
</evidence>
<sequence>MGTAALLPAVMFSVVYAVCFASIAGPVQIGFLFAGTMIMVTFIRHATDRRVRGELLAHTQQLAAQAPAEQMLNKLMLEVQEAERKRIAADLHDTTMQDLFFLKRKLACLLGTYMMSDEDEKQLQSLLHFVEMINVGLRQNCFELDPYLLQETSLANMINMYLDKERVNEQFQIDFEADEALFANDHDVQLKKHLFRVVQELLNNAKKHSQASRVSFRLRESAGQLVLSYKDNGVGFEENKAKRGMGLYGKGIEQLKGRISHLHGQARLETGKEQGVQWTITLPAQTV</sequence>
<evidence type="ECO:0000256" key="6">
    <source>
        <dbReference type="ARBA" id="ARBA00022840"/>
    </source>
</evidence>
<dbReference type="InterPro" id="IPR050482">
    <property type="entry name" value="Sensor_HK_TwoCompSys"/>
</dbReference>
<dbReference type="GO" id="GO:0005524">
    <property type="term" value="F:ATP binding"/>
    <property type="evidence" value="ECO:0007669"/>
    <property type="project" value="UniProtKB-KW"/>
</dbReference>
<dbReference type="Gene3D" id="3.30.565.10">
    <property type="entry name" value="Histidine kinase-like ATPase, C-terminal domain"/>
    <property type="match status" value="1"/>
</dbReference>
<keyword evidence="7" id="KW-0902">Two-component regulatory system</keyword>
<dbReference type="Proteomes" id="UP000298246">
    <property type="component" value="Unassembled WGS sequence"/>
</dbReference>
<dbReference type="EC" id="2.7.13.3" evidence="2"/>
<evidence type="ECO:0000259" key="8">
    <source>
        <dbReference type="PROSITE" id="PS50109"/>
    </source>
</evidence>
<dbReference type="AlphaFoldDB" id="A0A4Y8PX02"/>
<evidence type="ECO:0000256" key="5">
    <source>
        <dbReference type="ARBA" id="ARBA00022777"/>
    </source>
</evidence>
<reference evidence="9 10" key="1">
    <citation type="submission" date="2017-03" db="EMBL/GenBank/DDBJ databases">
        <title>Isolation of Levoglucosan Utilizing Bacteria.</title>
        <authorList>
            <person name="Arya A.S."/>
        </authorList>
    </citation>
    <scope>NUCLEOTIDE SEQUENCE [LARGE SCALE GENOMIC DNA]</scope>
    <source>
        <strain evidence="9 10">MEC069</strain>
    </source>
</reference>
<keyword evidence="6" id="KW-0067">ATP-binding</keyword>
<dbReference type="Gene3D" id="1.20.5.1930">
    <property type="match status" value="1"/>
</dbReference>
<protein>
    <recommendedName>
        <fullName evidence="2">histidine kinase</fullName>
        <ecNumber evidence="2">2.7.13.3</ecNumber>
    </recommendedName>
</protein>
<keyword evidence="10" id="KW-1185">Reference proteome</keyword>
<dbReference type="PROSITE" id="PS50109">
    <property type="entry name" value="HIS_KIN"/>
    <property type="match status" value="1"/>
</dbReference>
<dbReference type="SUPFAM" id="SSF55874">
    <property type="entry name" value="ATPase domain of HSP90 chaperone/DNA topoisomerase II/histidine kinase"/>
    <property type="match status" value="1"/>
</dbReference>
<dbReference type="GO" id="GO:0000155">
    <property type="term" value="F:phosphorelay sensor kinase activity"/>
    <property type="evidence" value="ECO:0007669"/>
    <property type="project" value="InterPro"/>
</dbReference>
<name>A0A4Y8PX02_9BACL</name>
<dbReference type="GO" id="GO:0046983">
    <property type="term" value="F:protein dimerization activity"/>
    <property type="evidence" value="ECO:0007669"/>
    <property type="project" value="InterPro"/>
</dbReference>
<evidence type="ECO:0000313" key="10">
    <source>
        <dbReference type="Proteomes" id="UP000298246"/>
    </source>
</evidence>
<evidence type="ECO:0000256" key="2">
    <source>
        <dbReference type="ARBA" id="ARBA00012438"/>
    </source>
</evidence>
<dbReference type="CDD" id="cd16917">
    <property type="entry name" value="HATPase_UhpB-NarQ-NarX-like"/>
    <property type="match status" value="1"/>
</dbReference>
<dbReference type="Pfam" id="PF02518">
    <property type="entry name" value="HATPase_c"/>
    <property type="match status" value="1"/>
</dbReference>
<gene>
    <name evidence="9" type="ORF">B5M42_19830</name>
</gene>
<dbReference type="InterPro" id="IPR036890">
    <property type="entry name" value="HATPase_C_sf"/>
</dbReference>
<dbReference type="Pfam" id="PF07730">
    <property type="entry name" value="HisKA_3"/>
    <property type="match status" value="1"/>
</dbReference>
<dbReference type="GO" id="GO:0016020">
    <property type="term" value="C:membrane"/>
    <property type="evidence" value="ECO:0007669"/>
    <property type="project" value="InterPro"/>
</dbReference>
<keyword evidence="3" id="KW-0808">Transferase</keyword>
<organism evidence="9 10">
    <name type="scientific">Paenibacillus athensensis</name>
    <dbReference type="NCBI Taxonomy" id="1967502"/>
    <lineage>
        <taxon>Bacteria</taxon>
        <taxon>Bacillati</taxon>
        <taxon>Bacillota</taxon>
        <taxon>Bacilli</taxon>
        <taxon>Bacillales</taxon>
        <taxon>Paenibacillaceae</taxon>
        <taxon>Paenibacillus</taxon>
    </lineage>
</organism>
<dbReference type="InterPro" id="IPR003594">
    <property type="entry name" value="HATPase_dom"/>
</dbReference>
<comment type="catalytic activity">
    <reaction evidence="1">
        <text>ATP + protein L-histidine = ADP + protein N-phospho-L-histidine.</text>
        <dbReference type="EC" id="2.7.13.3"/>
    </reaction>
</comment>
<evidence type="ECO:0000256" key="3">
    <source>
        <dbReference type="ARBA" id="ARBA00022679"/>
    </source>
</evidence>
<evidence type="ECO:0000256" key="1">
    <source>
        <dbReference type="ARBA" id="ARBA00000085"/>
    </source>
</evidence>
<dbReference type="InterPro" id="IPR005467">
    <property type="entry name" value="His_kinase_dom"/>
</dbReference>
<accession>A0A4Y8PX02</accession>
<evidence type="ECO:0000256" key="7">
    <source>
        <dbReference type="ARBA" id="ARBA00023012"/>
    </source>
</evidence>
<comment type="caution">
    <text evidence="9">The sequence shown here is derived from an EMBL/GenBank/DDBJ whole genome shotgun (WGS) entry which is preliminary data.</text>
</comment>
<dbReference type="SMART" id="SM00387">
    <property type="entry name" value="HATPase_c"/>
    <property type="match status" value="1"/>
</dbReference>
<dbReference type="EMBL" id="MYFO01000033">
    <property type="protein sequence ID" value="TFE84598.1"/>
    <property type="molecule type" value="Genomic_DNA"/>
</dbReference>
<dbReference type="InterPro" id="IPR011712">
    <property type="entry name" value="Sig_transdc_His_kin_sub3_dim/P"/>
</dbReference>
<feature type="domain" description="Histidine kinase" evidence="8">
    <location>
        <begin position="194"/>
        <end position="286"/>
    </location>
</feature>
<keyword evidence="5" id="KW-0418">Kinase</keyword>
<proteinExistence type="predicted"/>